<accession>A0ABN7P798</accession>
<proteinExistence type="predicted"/>
<feature type="non-terminal residue" evidence="1">
    <location>
        <position position="130"/>
    </location>
</feature>
<sequence length="130" mass="14636">MKKLLAFDLLTWLNELEVWTITIEITLVTNFSTVLPTKTIPCITVAGVKLEPCDTENVKIEDTTELLQTEISISKWNPKVDFSNETILGLEVDYLTHDSTNETPSSSVNTPNESELETSCTLFSIKEEPR</sequence>
<gene>
    <name evidence="1" type="ORF">TPAB3V08_LOCUS10625</name>
</gene>
<dbReference type="Proteomes" id="UP001153148">
    <property type="component" value="Unassembled WGS sequence"/>
</dbReference>
<protein>
    <submittedName>
        <fullName evidence="1">Uncharacterized protein</fullName>
    </submittedName>
</protein>
<dbReference type="EMBL" id="CAJPIN010028133">
    <property type="protein sequence ID" value="CAG2063678.1"/>
    <property type="molecule type" value="Genomic_DNA"/>
</dbReference>
<evidence type="ECO:0000313" key="1">
    <source>
        <dbReference type="EMBL" id="CAG2063678.1"/>
    </source>
</evidence>
<comment type="caution">
    <text evidence="1">The sequence shown here is derived from an EMBL/GenBank/DDBJ whole genome shotgun (WGS) entry which is preliminary data.</text>
</comment>
<evidence type="ECO:0000313" key="2">
    <source>
        <dbReference type="Proteomes" id="UP001153148"/>
    </source>
</evidence>
<keyword evidence="2" id="KW-1185">Reference proteome</keyword>
<organism evidence="1 2">
    <name type="scientific">Timema podura</name>
    <name type="common">Walking stick</name>
    <dbReference type="NCBI Taxonomy" id="61482"/>
    <lineage>
        <taxon>Eukaryota</taxon>
        <taxon>Metazoa</taxon>
        <taxon>Ecdysozoa</taxon>
        <taxon>Arthropoda</taxon>
        <taxon>Hexapoda</taxon>
        <taxon>Insecta</taxon>
        <taxon>Pterygota</taxon>
        <taxon>Neoptera</taxon>
        <taxon>Polyneoptera</taxon>
        <taxon>Phasmatodea</taxon>
        <taxon>Timematodea</taxon>
        <taxon>Timematoidea</taxon>
        <taxon>Timematidae</taxon>
        <taxon>Timema</taxon>
    </lineage>
</organism>
<name>A0ABN7P798_TIMPD</name>
<reference evidence="1" key="1">
    <citation type="submission" date="2021-03" db="EMBL/GenBank/DDBJ databases">
        <authorList>
            <person name="Tran Van P."/>
        </authorList>
    </citation>
    <scope>NUCLEOTIDE SEQUENCE</scope>
</reference>